<organism evidence="1 2">
    <name type="scientific">Marinifilum caeruleilacunae</name>
    <dbReference type="NCBI Taxonomy" id="2499076"/>
    <lineage>
        <taxon>Bacteria</taxon>
        <taxon>Pseudomonadati</taxon>
        <taxon>Bacteroidota</taxon>
        <taxon>Bacteroidia</taxon>
        <taxon>Marinilabiliales</taxon>
        <taxon>Marinifilaceae</taxon>
    </lineage>
</organism>
<dbReference type="Proteomes" id="UP000732105">
    <property type="component" value="Unassembled WGS sequence"/>
</dbReference>
<evidence type="ECO:0000313" key="1">
    <source>
        <dbReference type="EMBL" id="NOU62029.1"/>
    </source>
</evidence>
<dbReference type="EMBL" id="RZNH01000049">
    <property type="protein sequence ID" value="NOU62029.1"/>
    <property type="molecule type" value="Genomic_DNA"/>
</dbReference>
<sequence>MFKNVYHKDTILNFEDFRQQYKYISIVYLLNGCESCYEEFIDWQNNIEVIGTPKNYTVLFIVRGDNYESLISKIQEIEQVENKYYVIMDPDYKYIVKNMNVPKWIMDASLLIDNENRIIMVGKPWSNESMKGIFRKLLQE</sequence>
<dbReference type="RefSeq" id="WP_171597290.1">
    <property type="nucleotide sequence ID" value="NZ_RZNH01000049.1"/>
</dbReference>
<comment type="caution">
    <text evidence="1">The sequence shown here is derived from an EMBL/GenBank/DDBJ whole genome shotgun (WGS) entry which is preliminary data.</text>
</comment>
<gene>
    <name evidence="1" type="ORF">ELS83_19700</name>
</gene>
<evidence type="ECO:0000313" key="2">
    <source>
        <dbReference type="Proteomes" id="UP000732105"/>
    </source>
</evidence>
<reference evidence="1 2" key="1">
    <citation type="submission" date="2018-12" db="EMBL/GenBank/DDBJ databases">
        <title>Marinifilum JC070 sp. nov., a marine bacterium isolated from Yongle Blue Hole in the South China Sea.</title>
        <authorList>
            <person name="Fu T."/>
        </authorList>
    </citation>
    <scope>NUCLEOTIDE SEQUENCE [LARGE SCALE GENOMIC DNA]</scope>
    <source>
        <strain evidence="1 2">JC070</strain>
    </source>
</reference>
<protein>
    <recommendedName>
        <fullName evidence="3">Redoxin domain-containing protein</fullName>
    </recommendedName>
</protein>
<accession>A0ABX1X1S1</accession>
<name>A0ABX1X1S1_9BACT</name>
<evidence type="ECO:0008006" key="3">
    <source>
        <dbReference type="Google" id="ProtNLM"/>
    </source>
</evidence>
<keyword evidence="2" id="KW-1185">Reference proteome</keyword>
<proteinExistence type="predicted"/>
<dbReference type="Gene3D" id="3.40.30.10">
    <property type="entry name" value="Glutaredoxin"/>
    <property type="match status" value="1"/>
</dbReference>